<name>A0A641AKA8_9ACTN</name>
<feature type="transmembrane region" description="Helical" evidence="1">
    <location>
        <begin position="137"/>
        <end position="153"/>
    </location>
</feature>
<gene>
    <name evidence="3" type="ORF">ESP62_012600</name>
</gene>
<sequence>MAQPAETSTIQRSNTPRGRLLGIDVLRALAIMGMVWSHFTIGSWAPVPANAPAPDMSAAGAFDTTAWQWITIVLGLRPRDIFFVLAGLTVALGTGGFRRYRGRELFGSWRKLGIRAVFLFVVGLSLGQAGFGGVEILTYYTLWIIILMPFTVLGARPLLWCAGVFSVVTPVVKILLNNAGMFDPSMHDMRLMDDVSGFALLVHPEAWGPFFKALVFGSGGVTQDTIAILPFLFLGLALGRLDLRDHATRVRMAVWGAAVGVGALVVGLVSPALIGSDKAFAASEKSASPDVPWQSLLSHAAPGPTTPYFSIVDCVMVAGLITALLGAFLMLMERTGAKRFLWPVAAFGSMSLTWYCVHFLVTGNGTPLGFIPTGNARNYLLFIAGALIVSVVWRRFFTRGPLEWLQHVAVTRLSGRVAAP</sequence>
<feature type="domain" description="DUF418" evidence="2">
    <location>
        <begin position="308"/>
        <end position="409"/>
    </location>
</feature>
<feature type="transmembrane region" description="Helical" evidence="1">
    <location>
        <begin position="380"/>
        <end position="397"/>
    </location>
</feature>
<keyword evidence="4" id="KW-1185">Reference proteome</keyword>
<reference evidence="3" key="1">
    <citation type="submission" date="2019-09" db="EMBL/GenBank/DDBJ databases">
        <authorList>
            <person name="Li J."/>
        </authorList>
    </citation>
    <scope>NUCLEOTIDE SEQUENCE [LARGE SCALE GENOMIC DNA]</scope>
    <source>
        <strain evidence="3">NRBC 14897</strain>
    </source>
</reference>
<organism evidence="3 4">
    <name type="scientific">Aeromicrobium fastidiosum</name>
    <dbReference type="NCBI Taxonomy" id="52699"/>
    <lineage>
        <taxon>Bacteria</taxon>
        <taxon>Bacillati</taxon>
        <taxon>Actinomycetota</taxon>
        <taxon>Actinomycetes</taxon>
        <taxon>Propionibacteriales</taxon>
        <taxon>Nocardioidaceae</taxon>
        <taxon>Aeromicrobium</taxon>
    </lineage>
</organism>
<proteinExistence type="predicted"/>
<feature type="transmembrane region" description="Helical" evidence="1">
    <location>
        <begin position="20"/>
        <end position="39"/>
    </location>
</feature>
<evidence type="ECO:0000313" key="3">
    <source>
        <dbReference type="EMBL" id="KAA1376271.1"/>
    </source>
</evidence>
<dbReference type="PANTHER" id="PTHR30590:SF3">
    <property type="entry name" value="HYPOTHETICAL MEMBRANE SPANNING PROTEIN"/>
    <property type="match status" value="1"/>
</dbReference>
<keyword evidence="1" id="KW-0472">Membrane</keyword>
<dbReference type="OrthoDB" id="9807744at2"/>
<evidence type="ECO:0000313" key="4">
    <source>
        <dbReference type="Proteomes" id="UP001515100"/>
    </source>
</evidence>
<dbReference type="Pfam" id="PF04235">
    <property type="entry name" value="DUF418"/>
    <property type="match status" value="1"/>
</dbReference>
<accession>A0A641AKA8</accession>
<dbReference type="InterPro" id="IPR052529">
    <property type="entry name" value="Bact_Transport_Assoc"/>
</dbReference>
<comment type="caution">
    <text evidence="3">The sequence shown here is derived from an EMBL/GenBank/DDBJ whole genome shotgun (WGS) entry which is preliminary data.</text>
</comment>
<protein>
    <submittedName>
        <fullName evidence="3">DUF418 domain-containing protein</fullName>
    </submittedName>
</protein>
<dbReference type="RefSeq" id="WP_129184139.1">
    <property type="nucleotide sequence ID" value="NZ_JAGIOG010000001.1"/>
</dbReference>
<dbReference type="AlphaFoldDB" id="A0A641AKA8"/>
<feature type="transmembrane region" description="Helical" evidence="1">
    <location>
        <begin position="225"/>
        <end position="241"/>
    </location>
</feature>
<dbReference type="EMBL" id="SDPP02000003">
    <property type="protein sequence ID" value="KAA1376271.1"/>
    <property type="molecule type" value="Genomic_DNA"/>
</dbReference>
<dbReference type="InterPro" id="IPR007349">
    <property type="entry name" value="DUF418"/>
</dbReference>
<feature type="transmembrane region" description="Helical" evidence="1">
    <location>
        <begin position="340"/>
        <end position="360"/>
    </location>
</feature>
<keyword evidence="1" id="KW-1133">Transmembrane helix</keyword>
<evidence type="ECO:0000256" key="1">
    <source>
        <dbReference type="SAM" id="Phobius"/>
    </source>
</evidence>
<feature type="transmembrane region" description="Helical" evidence="1">
    <location>
        <begin position="112"/>
        <end position="131"/>
    </location>
</feature>
<feature type="transmembrane region" description="Helical" evidence="1">
    <location>
        <begin position="308"/>
        <end position="331"/>
    </location>
</feature>
<feature type="transmembrane region" description="Helical" evidence="1">
    <location>
        <begin position="81"/>
        <end position="100"/>
    </location>
</feature>
<dbReference type="Proteomes" id="UP001515100">
    <property type="component" value="Unassembled WGS sequence"/>
</dbReference>
<keyword evidence="1" id="KW-0812">Transmembrane</keyword>
<dbReference type="PANTHER" id="PTHR30590">
    <property type="entry name" value="INNER MEMBRANE PROTEIN"/>
    <property type="match status" value="1"/>
</dbReference>
<feature type="transmembrane region" description="Helical" evidence="1">
    <location>
        <begin position="253"/>
        <end position="274"/>
    </location>
</feature>
<evidence type="ECO:0000259" key="2">
    <source>
        <dbReference type="Pfam" id="PF04235"/>
    </source>
</evidence>
<feature type="transmembrane region" description="Helical" evidence="1">
    <location>
        <begin position="158"/>
        <end position="176"/>
    </location>
</feature>